<dbReference type="VEuPathDB" id="FungiDB:ASPZODRAFT_105275"/>
<name>A0A1L9S5F7_9EURO</name>
<dbReference type="GeneID" id="34607360"/>
<dbReference type="RefSeq" id="XP_022576890.1">
    <property type="nucleotide sequence ID" value="XM_022720895.1"/>
</dbReference>
<proteinExistence type="predicted"/>
<dbReference type="AlphaFoldDB" id="A0A1L9S5F7"/>
<dbReference type="Proteomes" id="UP000184188">
    <property type="component" value="Unassembled WGS sequence"/>
</dbReference>
<evidence type="ECO:0000256" key="1">
    <source>
        <dbReference type="SAM" id="SignalP"/>
    </source>
</evidence>
<evidence type="ECO:0000313" key="3">
    <source>
        <dbReference type="Proteomes" id="UP000184188"/>
    </source>
</evidence>
<dbReference type="OrthoDB" id="4434719at2759"/>
<evidence type="ECO:0008006" key="4">
    <source>
        <dbReference type="Google" id="ProtNLM"/>
    </source>
</evidence>
<keyword evidence="3" id="KW-1185">Reference proteome</keyword>
<dbReference type="EMBL" id="KV878360">
    <property type="protein sequence ID" value="OJJ42380.1"/>
    <property type="molecule type" value="Genomic_DNA"/>
</dbReference>
<accession>A0A1L9S5F7</accession>
<sequence length="152" mass="16047">MKPVIALTSSLAALATAASLPSKFTLVSSEDGSTLTTNGWQIYGHTDTTSELSILERTGTFVYYNASGDEEGLSVLTGVNSLAWLIQPGSEPIAGTTITSYGLTDDGYLALNGEQNFAFNTSLDGAQELWWIGDVSTIDPGFTIVQLEVQSA</sequence>
<reference evidence="3" key="1">
    <citation type="journal article" date="2017" name="Genome Biol.">
        <title>Comparative genomics reveals high biological diversity and specific adaptations in the industrially and medically important fungal genus Aspergillus.</title>
        <authorList>
            <person name="de Vries R.P."/>
            <person name="Riley R."/>
            <person name="Wiebenga A."/>
            <person name="Aguilar-Osorio G."/>
            <person name="Amillis S."/>
            <person name="Uchima C.A."/>
            <person name="Anderluh G."/>
            <person name="Asadollahi M."/>
            <person name="Askin M."/>
            <person name="Barry K."/>
            <person name="Battaglia E."/>
            <person name="Bayram O."/>
            <person name="Benocci T."/>
            <person name="Braus-Stromeyer S.A."/>
            <person name="Caldana C."/>
            <person name="Canovas D."/>
            <person name="Cerqueira G.C."/>
            <person name="Chen F."/>
            <person name="Chen W."/>
            <person name="Choi C."/>
            <person name="Clum A."/>
            <person name="Dos Santos R.A."/>
            <person name="Damasio A.R."/>
            <person name="Diallinas G."/>
            <person name="Emri T."/>
            <person name="Fekete E."/>
            <person name="Flipphi M."/>
            <person name="Freyberg S."/>
            <person name="Gallo A."/>
            <person name="Gournas C."/>
            <person name="Habgood R."/>
            <person name="Hainaut M."/>
            <person name="Harispe M.L."/>
            <person name="Henrissat B."/>
            <person name="Hilden K.S."/>
            <person name="Hope R."/>
            <person name="Hossain A."/>
            <person name="Karabika E."/>
            <person name="Karaffa L."/>
            <person name="Karanyi Z."/>
            <person name="Krasevec N."/>
            <person name="Kuo A."/>
            <person name="Kusch H."/>
            <person name="LaButti K."/>
            <person name="Lagendijk E.L."/>
            <person name="Lapidus A."/>
            <person name="Levasseur A."/>
            <person name="Lindquist E."/>
            <person name="Lipzen A."/>
            <person name="Logrieco A.F."/>
            <person name="MacCabe A."/>
            <person name="Maekelae M.R."/>
            <person name="Malavazi I."/>
            <person name="Melin P."/>
            <person name="Meyer V."/>
            <person name="Mielnichuk N."/>
            <person name="Miskei M."/>
            <person name="Molnar A.P."/>
            <person name="Mule G."/>
            <person name="Ngan C.Y."/>
            <person name="Orejas M."/>
            <person name="Orosz E."/>
            <person name="Ouedraogo J.P."/>
            <person name="Overkamp K.M."/>
            <person name="Park H.-S."/>
            <person name="Perrone G."/>
            <person name="Piumi F."/>
            <person name="Punt P.J."/>
            <person name="Ram A.F."/>
            <person name="Ramon A."/>
            <person name="Rauscher S."/>
            <person name="Record E."/>
            <person name="Riano-Pachon D.M."/>
            <person name="Robert V."/>
            <person name="Roehrig J."/>
            <person name="Ruller R."/>
            <person name="Salamov A."/>
            <person name="Salih N.S."/>
            <person name="Samson R.A."/>
            <person name="Sandor E."/>
            <person name="Sanguinetti M."/>
            <person name="Schuetze T."/>
            <person name="Sepcic K."/>
            <person name="Shelest E."/>
            <person name="Sherlock G."/>
            <person name="Sophianopoulou V."/>
            <person name="Squina F.M."/>
            <person name="Sun H."/>
            <person name="Susca A."/>
            <person name="Todd R.B."/>
            <person name="Tsang A."/>
            <person name="Unkles S.E."/>
            <person name="van de Wiele N."/>
            <person name="van Rossen-Uffink D."/>
            <person name="Oliveira J.V."/>
            <person name="Vesth T.C."/>
            <person name="Visser J."/>
            <person name="Yu J.-H."/>
            <person name="Zhou M."/>
            <person name="Andersen M.R."/>
            <person name="Archer D.B."/>
            <person name="Baker S.E."/>
            <person name="Benoit I."/>
            <person name="Brakhage A.A."/>
            <person name="Braus G.H."/>
            <person name="Fischer R."/>
            <person name="Frisvad J.C."/>
            <person name="Goldman G.H."/>
            <person name="Houbraken J."/>
            <person name="Oakley B."/>
            <person name="Pocsi I."/>
            <person name="Scazzocchio C."/>
            <person name="Seiboth B."/>
            <person name="vanKuyk P.A."/>
            <person name="Wortman J."/>
            <person name="Dyer P.S."/>
            <person name="Grigoriev I.V."/>
        </authorList>
    </citation>
    <scope>NUCLEOTIDE SEQUENCE [LARGE SCALE GENOMIC DNA]</scope>
    <source>
        <strain evidence="3">CBS 506.65</strain>
    </source>
</reference>
<feature type="chain" id="PRO_5012860669" description="Bulb-type lectin domain-containing protein" evidence="1">
    <location>
        <begin position="18"/>
        <end position="152"/>
    </location>
</feature>
<evidence type="ECO:0000313" key="2">
    <source>
        <dbReference type="EMBL" id="OJJ42380.1"/>
    </source>
</evidence>
<gene>
    <name evidence="2" type="ORF">ASPZODRAFT_105275</name>
</gene>
<feature type="signal peptide" evidence="1">
    <location>
        <begin position="1"/>
        <end position="17"/>
    </location>
</feature>
<protein>
    <recommendedName>
        <fullName evidence="4">Bulb-type lectin domain-containing protein</fullName>
    </recommendedName>
</protein>
<keyword evidence="1" id="KW-0732">Signal</keyword>
<organism evidence="2 3">
    <name type="scientific">Penicilliopsis zonata CBS 506.65</name>
    <dbReference type="NCBI Taxonomy" id="1073090"/>
    <lineage>
        <taxon>Eukaryota</taxon>
        <taxon>Fungi</taxon>
        <taxon>Dikarya</taxon>
        <taxon>Ascomycota</taxon>
        <taxon>Pezizomycotina</taxon>
        <taxon>Eurotiomycetes</taxon>
        <taxon>Eurotiomycetidae</taxon>
        <taxon>Eurotiales</taxon>
        <taxon>Aspergillaceae</taxon>
        <taxon>Penicilliopsis</taxon>
    </lineage>
</organism>